<dbReference type="Proteomes" id="UP000031189">
    <property type="component" value="Unassembled WGS sequence"/>
</dbReference>
<dbReference type="PANTHER" id="PTHR33795">
    <property type="entry name" value="INSERTION ELEMENT IS150 PROTEIN INSJ"/>
    <property type="match status" value="1"/>
</dbReference>
<evidence type="ECO:0000256" key="1">
    <source>
        <dbReference type="ARBA" id="ARBA00038232"/>
    </source>
</evidence>
<accession>A0A0B3VX70</accession>
<dbReference type="EMBL" id="JWHR01000075">
    <property type="protein sequence ID" value="KHS57423.1"/>
    <property type="molecule type" value="Genomic_DNA"/>
</dbReference>
<evidence type="ECO:0000313" key="3">
    <source>
        <dbReference type="EMBL" id="KHS57423.1"/>
    </source>
</evidence>
<evidence type="ECO:0000313" key="4">
    <source>
        <dbReference type="Proteomes" id="UP000031189"/>
    </source>
</evidence>
<dbReference type="Gene3D" id="1.10.10.10">
    <property type="entry name" value="Winged helix-like DNA-binding domain superfamily/Winged helix DNA-binding domain"/>
    <property type="match status" value="1"/>
</dbReference>
<dbReference type="OrthoDB" id="9775203at2"/>
<dbReference type="Pfam" id="PF13518">
    <property type="entry name" value="HTH_28"/>
    <property type="match status" value="1"/>
</dbReference>
<dbReference type="InterPro" id="IPR052057">
    <property type="entry name" value="IS150/IS1296_orfA-like"/>
</dbReference>
<dbReference type="RefSeq" id="WP_039679425.1">
    <property type="nucleotide sequence ID" value="NZ_JWHR01000075.1"/>
</dbReference>
<sequence>MTKYNYSFKLQVVKSYLNGEGGYKHVAAKYNIQNESQVRRWVNLYTTFGEDVLERKNNFII</sequence>
<proteinExistence type="inferred from homology"/>
<reference evidence="3 4" key="1">
    <citation type="submission" date="2014-12" db="EMBL/GenBank/DDBJ databases">
        <title>Draft genome sequence of Terrisporobacter sp. 08-306576, isolated from the blood culture of a bacteremia patient.</title>
        <authorList>
            <person name="Lund L.C."/>
            <person name="Sydenham T.V."/>
            <person name="Hogh S.V."/>
            <person name="Skov M.N."/>
            <person name="Kemp M."/>
            <person name="Justesen U.S."/>
        </authorList>
    </citation>
    <scope>NUCLEOTIDE SEQUENCE [LARGE SCALE GENOMIC DNA]</scope>
    <source>
        <strain evidence="3 4">08-306576</strain>
    </source>
</reference>
<comment type="similarity">
    <text evidence="1">Belongs to the IS150/IS1296 orfA family.</text>
</comment>
<evidence type="ECO:0000259" key="2">
    <source>
        <dbReference type="Pfam" id="PF13518"/>
    </source>
</evidence>
<dbReference type="GO" id="GO:0043565">
    <property type="term" value="F:sequence-specific DNA binding"/>
    <property type="evidence" value="ECO:0007669"/>
    <property type="project" value="InterPro"/>
</dbReference>
<gene>
    <name evidence="3" type="ORF">QX51_08185</name>
</gene>
<dbReference type="AlphaFoldDB" id="A0A0B3VX70"/>
<comment type="caution">
    <text evidence="3">The sequence shown here is derived from an EMBL/GenBank/DDBJ whole genome shotgun (WGS) entry which is preliminary data.</text>
</comment>
<dbReference type="SUPFAM" id="SSF48295">
    <property type="entry name" value="TrpR-like"/>
    <property type="match status" value="1"/>
</dbReference>
<dbReference type="InterPro" id="IPR036388">
    <property type="entry name" value="WH-like_DNA-bd_sf"/>
</dbReference>
<organism evidence="3 4">
    <name type="scientific">Terrisporobacter othiniensis</name>
    <dbReference type="NCBI Taxonomy" id="1577792"/>
    <lineage>
        <taxon>Bacteria</taxon>
        <taxon>Bacillati</taxon>
        <taxon>Bacillota</taxon>
        <taxon>Clostridia</taxon>
        <taxon>Peptostreptococcales</taxon>
        <taxon>Peptostreptococcaceae</taxon>
        <taxon>Terrisporobacter</taxon>
    </lineage>
</organism>
<feature type="domain" description="Insertion element IS150 protein InsJ-like helix-turn-helix" evidence="2">
    <location>
        <begin position="8"/>
        <end position="55"/>
    </location>
</feature>
<dbReference type="InterPro" id="IPR010921">
    <property type="entry name" value="Trp_repressor/repl_initiator"/>
</dbReference>
<name>A0A0B3VX70_9FIRM</name>
<dbReference type="InterPro" id="IPR055247">
    <property type="entry name" value="InsJ-like_HTH"/>
</dbReference>
<protein>
    <recommendedName>
        <fullName evidence="2">Insertion element IS150 protein InsJ-like helix-turn-helix domain-containing protein</fullName>
    </recommendedName>
</protein>
<dbReference type="PANTHER" id="PTHR33795:SF1">
    <property type="entry name" value="INSERTION ELEMENT IS150 PROTEIN INSJ"/>
    <property type="match status" value="1"/>
</dbReference>
<keyword evidence="4" id="KW-1185">Reference proteome</keyword>